<evidence type="ECO:0000256" key="3">
    <source>
        <dbReference type="SAM" id="MobiDB-lite"/>
    </source>
</evidence>
<comment type="caution">
    <text evidence="6">The sequence shown here is derived from an EMBL/GenBank/DDBJ whole genome shotgun (WGS) entry which is preliminary data.</text>
</comment>
<keyword evidence="2" id="KW-0325">Glycoprotein</keyword>
<gene>
    <name evidence="6" type="primary">MUC19</name>
    <name evidence="6" type="ORF">GWK47_052350</name>
</gene>
<dbReference type="PANTHER" id="PTHR11339">
    <property type="entry name" value="EXTRACELLULAR MATRIX GLYCOPROTEIN RELATED"/>
    <property type="match status" value="1"/>
</dbReference>
<dbReference type="PROSITE" id="PS51233">
    <property type="entry name" value="VWFD"/>
    <property type="match status" value="1"/>
</dbReference>
<dbReference type="InterPro" id="IPR050780">
    <property type="entry name" value="Mucin_vWF_Thrombospondin_sf"/>
</dbReference>
<evidence type="ECO:0000259" key="5">
    <source>
        <dbReference type="PROSITE" id="PS51233"/>
    </source>
</evidence>
<dbReference type="PANTHER" id="PTHR11339:SF402">
    <property type="entry name" value="VWFD DOMAIN-CONTAINING PROTEIN"/>
    <property type="match status" value="1"/>
</dbReference>
<dbReference type="InterPro" id="IPR001846">
    <property type="entry name" value="VWF_type-D"/>
</dbReference>
<feature type="compositionally biased region" description="Low complexity" evidence="3">
    <location>
        <begin position="404"/>
        <end position="417"/>
    </location>
</feature>
<dbReference type="Pfam" id="PF00094">
    <property type="entry name" value="VWD"/>
    <property type="match status" value="1"/>
</dbReference>
<sequence length="424" mass="47615">MFSVAALFLLVLVTQVLATSVPILPIEPPFPQPCCYGDKTVKSGEVVLSFQRSCFQLVCDNGKVVRRYLGEPGMKDCCEFDGQLYEEADFLTSHCMTLQCRALVGTRRTLSQNAVSSHCAVYNDPHFNSFDGYNYDFHGVCNYSLAQKGPTHYPELGVFADFEKCFGQASCLSHTTFRNDPHTVITLSNGDVTEILVNGHPFDLTQREKVYALQSADNCHPVLAWRSPWGHADPRCITLFGSSRIVLQHCAHRLDVFAHPAHVDNLDGLCGHYNDHVADDFTSRGGTVFPLNTFPLGFPTSWRTNSQSNSMCQAPCRGCNLDSTENPCTASPYELKTYRDHCNKAIYHLVNDYPHLHFHIDDCVFDLCIIAAYNDSYVDHNNWLQIIINIVKMAIHFHINTEGNTDTTTEDAQTTTQSPDNYFQ</sequence>
<evidence type="ECO:0000256" key="2">
    <source>
        <dbReference type="ARBA" id="ARBA00023180"/>
    </source>
</evidence>
<protein>
    <submittedName>
        <fullName evidence="6">Mucin-19</fullName>
    </submittedName>
</protein>
<dbReference type="EMBL" id="JACEEZ010015996">
    <property type="protein sequence ID" value="KAG0718493.1"/>
    <property type="molecule type" value="Genomic_DNA"/>
</dbReference>
<evidence type="ECO:0000256" key="1">
    <source>
        <dbReference type="ARBA" id="ARBA00023157"/>
    </source>
</evidence>
<name>A0A8J4Y010_CHIOP</name>
<proteinExistence type="predicted"/>
<feature type="domain" description="VWFD" evidence="5">
    <location>
        <begin position="117"/>
        <end position="313"/>
    </location>
</feature>
<keyword evidence="1" id="KW-1015">Disulfide bond</keyword>
<feature type="chain" id="PRO_5035183058" evidence="4">
    <location>
        <begin position="19"/>
        <end position="424"/>
    </location>
</feature>
<dbReference type="Proteomes" id="UP000770661">
    <property type="component" value="Unassembled WGS sequence"/>
</dbReference>
<keyword evidence="7" id="KW-1185">Reference proteome</keyword>
<organism evidence="6 7">
    <name type="scientific">Chionoecetes opilio</name>
    <name type="common">Atlantic snow crab</name>
    <name type="synonym">Cancer opilio</name>
    <dbReference type="NCBI Taxonomy" id="41210"/>
    <lineage>
        <taxon>Eukaryota</taxon>
        <taxon>Metazoa</taxon>
        <taxon>Ecdysozoa</taxon>
        <taxon>Arthropoda</taxon>
        <taxon>Crustacea</taxon>
        <taxon>Multicrustacea</taxon>
        <taxon>Malacostraca</taxon>
        <taxon>Eumalacostraca</taxon>
        <taxon>Eucarida</taxon>
        <taxon>Decapoda</taxon>
        <taxon>Pleocyemata</taxon>
        <taxon>Brachyura</taxon>
        <taxon>Eubrachyura</taxon>
        <taxon>Majoidea</taxon>
        <taxon>Majidae</taxon>
        <taxon>Chionoecetes</taxon>
    </lineage>
</organism>
<feature type="region of interest" description="Disordered" evidence="3">
    <location>
        <begin position="404"/>
        <end position="424"/>
    </location>
</feature>
<evidence type="ECO:0000313" key="6">
    <source>
        <dbReference type="EMBL" id="KAG0718493.1"/>
    </source>
</evidence>
<feature type="signal peptide" evidence="4">
    <location>
        <begin position="1"/>
        <end position="18"/>
    </location>
</feature>
<accession>A0A8J4Y010</accession>
<dbReference type="SMART" id="SM00216">
    <property type="entry name" value="VWD"/>
    <property type="match status" value="1"/>
</dbReference>
<dbReference type="OrthoDB" id="6336782at2759"/>
<dbReference type="AlphaFoldDB" id="A0A8J4Y010"/>
<keyword evidence="4" id="KW-0732">Signal</keyword>
<reference evidence="6" key="1">
    <citation type="submission" date="2020-07" db="EMBL/GenBank/DDBJ databases">
        <title>The High-quality genome of the commercially important snow crab, Chionoecetes opilio.</title>
        <authorList>
            <person name="Jeong J.-H."/>
            <person name="Ryu S."/>
        </authorList>
    </citation>
    <scope>NUCLEOTIDE SEQUENCE</scope>
    <source>
        <strain evidence="6">MADBK_172401_WGS</strain>
        <tissue evidence="6">Digestive gland</tissue>
    </source>
</reference>
<evidence type="ECO:0000313" key="7">
    <source>
        <dbReference type="Proteomes" id="UP000770661"/>
    </source>
</evidence>
<evidence type="ECO:0000256" key="4">
    <source>
        <dbReference type="SAM" id="SignalP"/>
    </source>
</evidence>